<dbReference type="CDD" id="cd08070">
    <property type="entry name" value="MPN_like"/>
    <property type="match status" value="1"/>
</dbReference>
<keyword evidence="4" id="KW-0862">Zinc</keyword>
<keyword evidence="5" id="KW-0482">Metalloprotease</keyword>
<evidence type="ECO:0000313" key="8">
    <source>
        <dbReference type="Proteomes" id="UP000190625"/>
    </source>
</evidence>
<keyword evidence="7" id="KW-0647">Proteasome</keyword>
<evidence type="ECO:0000256" key="4">
    <source>
        <dbReference type="ARBA" id="ARBA00022833"/>
    </source>
</evidence>
<dbReference type="SMART" id="SM00232">
    <property type="entry name" value="JAB_MPN"/>
    <property type="match status" value="1"/>
</dbReference>
<dbReference type="PANTHER" id="PTHR34858">
    <property type="entry name" value="CYSO-CYSTEINE PEPTIDASE"/>
    <property type="match status" value="1"/>
</dbReference>
<dbReference type="PROSITE" id="PS50249">
    <property type="entry name" value="MPN"/>
    <property type="match status" value="1"/>
</dbReference>
<accession>A0A1T4NHT6</accession>
<dbReference type="OrthoDB" id="9802958at2"/>
<dbReference type="RefSeq" id="WP_078810278.1">
    <property type="nucleotide sequence ID" value="NZ_FUWM01000014.1"/>
</dbReference>
<dbReference type="STRING" id="142842.SAMN02745118_01825"/>
<gene>
    <name evidence="7" type="ORF">SAMN02745118_01825</name>
</gene>
<evidence type="ECO:0000256" key="2">
    <source>
        <dbReference type="ARBA" id="ARBA00022723"/>
    </source>
</evidence>
<dbReference type="FunFam" id="3.40.140.10:FF:000085">
    <property type="entry name" value="Mov34/MPN/PAD-1 family protein"/>
    <property type="match status" value="1"/>
</dbReference>
<keyword evidence="8" id="KW-1185">Reference proteome</keyword>
<reference evidence="8" key="1">
    <citation type="submission" date="2017-02" db="EMBL/GenBank/DDBJ databases">
        <authorList>
            <person name="Varghese N."/>
            <person name="Submissions S."/>
        </authorList>
    </citation>
    <scope>NUCLEOTIDE SEQUENCE [LARGE SCALE GENOMIC DNA]</scope>
    <source>
        <strain evidence="8">ATCC BAA-73</strain>
    </source>
</reference>
<feature type="domain" description="MPN" evidence="6">
    <location>
        <begin position="3"/>
        <end position="140"/>
    </location>
</feature>
<dbReference type="Proteomes" id="UP000190625">
    <property type="component" value="Unassembled WGS sequence"/>
</dbReference>
<dbReference type="InterPro" id="IPR037518">
    <property type="entry name" value="MPN"/>
</dbReference>
<keyword evidence="1" id="KW-0645">Protease</keyword>
<keyword evidence="3" id="KW-0378">Hydrolase</keyword>
<name>A0A1T4NHT6_9FIRM</name>
<proteinExistence type="predicted"/>
<dbReference type="InterPro" id="IPR028090">
    <property type="entry name" value="JAB_dom_prok"/>
</dbReference>
<evidence type="ECO:0000313" key="7">
    <source>
        <dbReference type="EMBL" id="SJZ78673.1"/>
    </source>
</evidence>
<evidence type="ECO:0000256" key="5">
    <source>
        <dbReference type="ARBA" id="ARBA00023049"/>
    </source>
</evidence>
<dbReference type="GO" id="GO:0000502">
    <property type="term" value="C:proteasome complex"/>
    <property type="evidence" value="ECO:0007669"/>
    <property type="project" value="UniProtKB-KW"/>
</dbReference>
<evidence type="ECO:0000256" key="1">
    <source>
        <dbReference type="ARBA" id="ARBA00022670"/>
    </source>
</evidence>
<keyword evidence="2" id="KW-0479">Metal-binding</keyword>
<dbReference type="AlphaFoldDB" id="A0A1T4NHT6"/>
<organism evidence="7 8">
    <name type="scientific">Selenihalanaerobacter shriftii</name>
    <dbReference type="NCBI Taxonomy" id="142842"/>
    <lineage>
        <taxon>Bacteria</taxon>
        <taxon>Bacillati</taxon>
        <taxon>Bacillota</taxon>
        <taxon>Clostridia</taxon>
        <taxon>Halanaerobiales</taxon>
        <taxon>Halobacteroidaceae</taxon>
        <taxon>Selenihalanaerobacter</taxon>
    </lineage>
</organism>
<dbReference type="InterPro" id="IPR051929">
    <property type="entry name" value="VirAsm_ModProt"/>
</dbReference>
<dbReference type="Gene3D" id="3.40.140.10">
    <property type="entry name" value="Cytidine Deaminase, domain 2"/>
    <property type="match status" value="1"/>
</dbReference>
<dbReference type="Pfam" id="PF14464">
    <property type="entry name" value="Prok-JAB"/>
    <property type="match status" value="1"/>
</dbReference>
<dbReference type="SUPFAM" id="SSF102712">
    <property type="entry name" value="JAB1/MPN domain"/>
    <property type="match status" value="1"/>
</dbReference>
<sequence length="142" mass="16532">MIIELPVKLYQNLVNHAQKEFPKECCGLVVGLINDDKLEVKEIFPMTNLDDSAEHFSMDPKEQFEVVKEVRELGYEMIGNYHSHPFTPSRPSNEDKELAYDEEAIYFILSLQKSVPVLKAFRIKKQQDVSEIKIRFIKNGEE</sequence>
<dbReference type="GO" id="GO:0008270">
    <property type="term" value="F:zinc ion binding"/>
    <property type="evidence" value="ECO:0007669"/>
    <property type="project" value="TreeGrafter"/>
</dbReference>
<evidence type="ECO:0000259" key="6">
    <source>
        <dbReference type="PROSITE" id="PS50249"/>
    </source>
</evidence>
<evidence type="ECO:0000256" key="3">
    <source>
        <dbReference type="ARBA" id="ARBA00022801"/>
    </source>
</evidence>
<dbReference type="InterPro" id="IPR000555">
    <property type="entry name" value="JAMM/MPN+_dom"/>
</dbReference>
<dbReference type="GO" id="GO:0008235">
    <property type="term" value="F:metalloexopeptidase activity"/>
    <property type="evidence" value="ECO:0007669"/>
    <property type="project" value="TreeGrafter"/>
</dbReference>
<dbReference type="EMBL" id="FUWM01000014">
    <property type="protein sequence ID" value="SJZ78673.1"/>
    <property type="molecule type" value="Genomic_DNA"/>
</dbReference>
<dbReference type="GO" id="GO:0006508">
    <property type="term" value="P:proteolysis"/>
    <property type="evidence" value="ECO:0007669"/>
    <property type="project" value="UniProtKB-KW"/>
</dbReference>
<protein>
    <submittedName>
        <fullName evidence="7">Proteasome lid subunit RPN8/RPN11, contains Jab1/MPN metalloenzyme (JAMM) motif</fullName>
    </submittedName>
</protein>
<dbReference type="PANTHER" id="PTHR34858:SF1">
    <property type="entry name" value="CYSO-CYSTEINE PEPTIDASE"/>
    <property type="match status" value="1"/>
</dbReference>